<proteinExistence type="predicted"/>
<reference evidence="3 4" key="1">
    <citation type="submission" date="2024-04" db="EMBL/GenBank/DDBJ databases">
        <title>Phyllosticta paracitricarpa is synonymous to the EU quarantine fungus P. citricarpa based on phylogenomic analyses.</title>
        <authorList>
            <consortium name="Lawrence Berkeley National Laboratory"/>
            <person name="Van Ingen-Buijs V.A."/>
            <person name="Van Westerhoven A.C."/>
            <person name="Haridas S."/>
            <person name="Skiadas P."/>
            <person name="Martin F."/>
            <person name="Groenewald J.Z."/>
            <person name="Crous P.W."/>
            <person name="Seidl M.F."/>
        </authorList>
    </citation>
    <scope>NUCLEOTIDE SEQUENCE [LARGE SCALE GENOMIC DNA]</scope>
    <source>
        <strain evidence="3 4">CBS 123371</strain>
    </source>
</reference>
<evidence type="ECO:0000313" key="4">
    <source>
        <dbReference type="Proteomes" id="UP001363622"/>
    </source>
</evidence>
<feature type="region of interest" description="Disordered" evidence="1">
    <location>
        <begin position="135"/>
        <end position="238"/>
    </location>
</feature>
<protein>
    <submittedName>
        <fullName evidence="3">VanZ domain protein</fullName>
    </submittedName>
</protein>
<accession>A0ABR1KUP0</accession>
<evidence type="ECO:0000256" key="1">
    <source>
        <dbReference type="SAM" id="MobiDB-lite"/>
    </source>
</evidence>
<feature type="transmembrane region" description="Helical" evidence="2">
    <location>
        <begin position="37"/>
        <end position="54"/>
    </location>
</feature>
<dbReference type="NCBIfam" id="NF037970">
    <property type="entry name" value="vanZ_1"/>
    <property type="match status" value="1"/>
</dbReference>
<name>A0ABR1KUP0_9PEZI</name>
<feature type="compositionally biased region" description="Acidic residues" evidence="1">
    <location>
        <begin position="167"/>
        <end position="187"/>
    </location>
</feature>
<sequence length="238" mass="25587">MRIRKVPAGAFAAFCLLAAAGGFGRQQIPSYKQSDKALHFITFFLITLCFYWIIETNRRRVLHLTLFVCPLLLGVGSEVVQGLLPNDRQFDPWDILANAVGSLSAIALCSWYHKRMLERRRQAKLYHAVPGEDNDEVDLELGEGTSGSRHGQESGVIREGGEGGMSVEEELDNWDENAEDWDADEADGGGGGASTAGDAPNNNNKSKGEAAEAAATAAAAGGHNHSDSGAQATKKRDD</sequence>
<comment type="caution">
    <text evidence="3">The sequence shown here is derived from an EMBL/GenBank/DDBJ whole genome shotgun (WGS) entry which is preliminary data.</text>
</comment>
<feature type="transmembrane region" description="Helical" evidence="2">
    <location>
        <begin position="95"/>
        <end position="112"/>
    </location>
</feature>
<dbReference type="Proteomes" id="UP001363622">
    <property type="component" value="Unassembled WGS sequence"/>
</dbReference>
<dbReference type="PANTHER" id="PTHR28008:SF1">
    <property type="entry name" value="DOMAIN PROTEIN, PUTATIVE (AFU_ORTHOLOGUE AFUA_3G10980)-RELATED"/>
    <property type="match status" value="1"/>
</dbReference>
<dbReference type="EMBL" id="JBBPHU010000002">
    <property type="protein sequence ID" value="KAK7521489.1"/>
    <property type="molecule type" value="Genomic_DNA"/>
</dbReference>
<evidence type="ECO:0000313" key="3">
    <source>
        <dbReference type="EMBL" id="KAK7521489.1"/>
    </source>
</evidence>
<keyword evidence="2" id="KW-0472">Membrane</keyword>
<keyword evidence="4" id="KW-1185">Reference proteome</keyword>
<organism evidence="3 4">
    <name type="scientific">Phyllosticta citriasiana</name>
    <dbReference type="NCBI Taxonomy" id="595635"/>
    <lineage>
        <taxon>Eukaryota</taxon>
        <taxon>Fungi</taxon>
        <taxon>Dikarya</taxon>
        <taxon>Ascomycota</taxon>
        <taxon>Pezizomycotina</taxon>
        <taxon>Dothideomycetes</taxon>
        <taxon>Dothideomycetes incertae sedis</taxon>
        <taxon>Botryosphaeriales</taxon>
        <taxon>Phyllostictaceae</taxon>
        <taxon>Phyllosticta</taxon>
    </lineage>
</organism>
<feature type="transmembrane region" description="Helical" evidence="2">
    <location>
        <begin position="61"/>
        <end position="83"/>
    </location>
</feature>
<feature type="compositionally biased region" description="Low complexity" evidence="1">
    <location>
        <begin position="211"/>
        <end position="222"/>
    </location>
</feature>
<keyword evidence="2" id="KW-0812">Transmembrane</keyword>
<keyword evidence="2" id="KW-1133">Transmembrane helix</keyword>
<evidence type="ECO:0000256" key="2">
    <source>
        <dbReference type="SAM" id="Phobius"/>
    </source>
</evidence>
<dbReference type="PANTHER" id="PTHR28008">
    <property type="entry name" value="DOMAIN PROTEIN, PUTATIVE (AFU_ORTHOLOGUE AFUA_3G10980)-RELATED"/>
    <property type="match status" value="1"/>
</dbReference>
<gene>
    <name evidence="3" type="ORF">IWZ03DRAFT_411731</name>
</gene>